<evidence type="ECO:0000256" key="1">
    <source>
        <dbReference type="ARBA" id="ARBA00022658"/>
    </source>
</evidence>
<dbReference type="InterPro" id="IPR000219">
    <property type="entry name" value="DH_dom"/>
</dbReference>
<dbReference type="InterPro" id="IPR035899">
    <property type="entry name" value="DBL_dom_sf"/>
</dbReference>
<dbReference type="PANTHER" id="PTHR46572:SF1">
    <property type="entry name" value="RHO1 GUANINE NUCLEOTIDE EXCHANGE FACTOR TUS1"/>
    <property type="match status" value="1"/>
</dbReference>
<dbReference type="Proteomes" id="UP001161438">
    <property type="component" value="Chromosome 12"/>
</dbReference>
<feature type="domain" description="PH" evidence="3">
    <location>
        <begin position="714"/>
        <end position="876"/>
    </location>
</feature>
<accession>A0AA35IT69</accession>
<feature type="compositionally biased region" description="Polar residues" evidence="2">
    <location>
        <begin position="37"/>
        <end position="96"/>
    </location>
</feature>
<sequence length="1306" mass="149329">MYRYNMGSILERTPQKRTSPQESHRSSIELPKLPPLNTRNSFLDDSDNGTDNVSIGWTPISDTQQFQSPIPQTVSFPSNHQIRGNATSSSESTPRSTKYVKERRPPPPPPLLRSTESIHTDSPMSSPRSWSRERSPNKLPFVGDPEERHYIDDISNYARFSKSPFVKGFNSLSSKSQTEGRKQAHVSDEANRQYHEREKALPPIPSTTTLLLSPFDEEDSEFFTKPPPPLSTSRNISGHSRASETLESVYSDSDYTFNNSNARQSSFNSLLGAKPLELAPSITAPTQPFSIQLIDEHKLYQCDNVYRLSAIYEWILKVYFEWFNECVFTKIDLFQIVQLLLEFQMPANFDQDTIDSNVDNIMASLIAQKAVRFDVINDEEVAVVVAGLDIVGIFTELLPCYSFIDNTYGTTNSSNCYSNICTYGQSSGFRKEIKLSEIINKSVGLWTEYWHLTPDDLAEINPREVQRQSFIFDLIILEERSLNMATAAVEIYGKRFDRSLLPDEPEFKSLAFDIFEPLIQLHTEFLLTPIFWKLKTRGKFIDGIGKIYSKWCGEAKDIYLNYAKAMATVHEIIMWEKKNNTKFVSWLKEIDNSVEITRSKMYHDVIFFGGFFKSLQNMPVTLRSILKNTDPSVEDYEYLKIVIRDVERLNFEVNQVHGLAIDHRKLVRFSKQLVLSTNSSNAASYVNIGGNTTINGCDAVQDKLALGLTYPERKLVLSGTVYKKRELWLDPTPVYIALLDNCLLITEEITKGEAQRYKLIERPIPIDYLSLEKRRIPETNKPSIVNDSQREHRSPIHNFSTPISSMRPLLRTSGNHTSTGYVDKRTSNTEISNANPNTDKFSFKIRNTATGESFKFFTGSVEVLNQWTDAIMESFKRNADNHDLNAFEFTVLSSEFEYFDKDAPVNLPVAPEGSEIDVALKVYAEKVNQDLCSWSKTTRILCCEDVKFEGKVYLLVATTNGVFVKCRDDYSNGFVKILELNDVKRMEANVKLGLLFVLDNRKLCYFNISIVVSHYLLQKNSVDENFTVGTVIRDKVRFFKLADDFGNSKHLFFERKGRIVILTPEYDQLTNKVKYFKFYKEYKLPSSSNNILNNEIEDIAIFRKSFAVCTKKTVILYQDSFEDNGIILPSFLNDKEMITHMRHPHLNSLPFKNVIDSKKRSSIESLTEEAKKDIATCKAVPVNLFQISQSKFFALVYDEAVVKINCYGEMADWRKDILLLDFCCTGASFHGNHLILVGDNLIQIYDLKNLEQNLGDLVPVQIIKGKKIKLAGSERREKTILVLSHPNILNRQLLVACNPVTMVDHQ</sequence>
<dbReference type="CDD" id="cd00160">
    <property type="entry name" value="RhoGEF"/>
    <property type="match status" value="1"/>
</dbReference>
<keyword evidence="1" id="KW-0344">Guanine-nucleotide releasing factor</keyword>
<dbReference type="InterPro" id="IPR001849">
    <property type="entry name" value="PH_domain"/>
</dbReference>
<dbReference type="SMART" id="SM00233">
    <property type="entry name" value="PH"/>
    <property type="match status" value="1"/>
</dbReference>
<evidence type="ECO:0000256" key="2">
    <source>
        <dbReference type="SAM" id="MobiDB-lite"/>
    </source>
</evidence>
<feature type="region of interest" description="Disordered" evidence="2">
    <location>
        <begin position="1"/>
        <end position="145"/>
    </location>
</feature>
<dbReference type="SUPFAM" id="SSF50729">
    <property type="entry name" value="PH domain-like"/>
    <property type="match status" value="1"/>
</dbReference>
<proteinExistence type="predicted"/>
<dbReference type="InterPro" id="IPR001180">
    <property type="entry name" value="CNH_dom"/>
</dbReference>
<gene>
    <name evidence="6" type="primary">SMKI12G4700</name>
    <name evidence="6" type="ORF">SMKI_12G4700</name>
</gene>
<dbReference type="Gene3D" id="1.20.900.10">
    <property type="entry name" value="Dbl homology (DH) domain"/>
    <property type="match status" value="1"/>
</dbReference>
<evidence type="ECO:0000259" key="5">
    <source>
        <dbReference type="PROSITE" id="PS50219"/>
    </source>
</evidence>
<dbReference type="PROSITE" id="PS50010">
    <property type="entry name" value="DH_2"/>
    <property type="match status" value="1"/>
</dbReference>
<organism evidence="6 7">
    <name type="scientific">Saccharomyces mikatae IFO 1815</name>
    <dbReference type="NCBI Taxonomy" id="226126"/>
    <lineage>
        <taxon>Eukaryota</taxon>
        <taxon>Fungi</taxon>
        <taxon>Dikarya</taxon>
        <taxon>Ascomycota</taxon>
        <taxon>Saccharomycotina</taxon>
        <taxon>Saccharomycetes</taxon>
        <taxon>Saccharomycetales</taxon>
        <taxon>Saccharomycetaceae</taxon>
        <taxon>Saccharomyces</taxon>
    </lineage>
</organism>
<dbReference type="InterPro" id="IPR011993">
    <property type="entry name" value="PH-like_dom_sf"/>
</dbReference>
<evidence type="ECO:0000313" key="7">
    <source>
        <dbReference type="Proteomes" id="UP001161438"/>
    </source>
</evidence>
<keyword evidence="7" id="KW-1185">Reference proteome</keyword>
<dbReference type="RefSeq" id="XP_056078439.1">
    <property type="nucleotide sequence ID" value="XM_056224529.1"/>
</dbReference>
<evidence type="ECO:0000259" key="3">
    <source>
        <dbReference type="PROSITE" id="PS50003"/>
    </source>
</evidence>
<evidence type="ECO:0000259" key="4">
    <source>
        <dbReference type="PROSITE" id="PS50010"/>
    </source>
</evidence>
<dbReference type="PROSITE" id="PS50219">
    <property type="entry name" value="CNH"/>
    <property type="match status" value="1"/>
</dbReference>
<dbReference type="InterPro" id="IPR052233">
    <property type="entry name" value="Rho-type_GEFs"/>
</dbReference>
<feature type="domain" description="DH" evidence="4">
    <location>
        <begin position="466"/>
        <end position="656"/>
    </location>
</feature>
<dbReference type="Gene3D" id="2.30.29.30">
    <property type="entry name" value="Pleckstrin-homology domain (PH domain)/Phosphotyrosine-binding domain (PTB)"/>
    <property type="match status" value="1"/>
</dbReference>
<dbReference type="SMART" id="SM00036">
    <property type="entry name" value="CNH"/>
    <property type="match status" value="1"/>
</dbReference>
<dbReference type="SMART" id="SM00325">
    <property type="entry name" value="RhoGEF"/>
    <property type="match status" value="1"/>
</dbReference>
<protein>
    <recommendedName>
        <fullName evidence="8">Rho1 guanine nucleotide exchange factor TUS1</fullName>
    </recommendedName>
</protein>
<dbReference type="Pfam" id="PF00621">
    <property type="entry name" value="RhoGEF"/>
    <property type="match status" value="1"/>
</dbReference>
<evidence type="ECO:0008006" key="8">
    <source>
        <dbReference type="Google" id="ProtNLM"/>
    </source>
</evidence>
<reference evidence="6" key="1">
    <citation type="submission" date="2022-10" db="EMBL/GenBank/DDBJ databases">
        <authorList>
            <person name="Byrne P K."/>
        </authorList>
    </citation>
    <scope>NUCLEOTIDE SEQUENCE</scope>
    <source>
        <strain evidence="6">IFO1815</strain>
    </source>
</reference>
<dbReference type="InterPro" id="IPR057283">
    <property type="entry name" value="RGF3_WH"/>
</dbReference>
<evidence type="ECO:0000313" key="6">
    <source>
        <dbReference type="EMBL" id="CAI4035319.1"/>
    </source>
</evidence>
<dbReference type="PANTHER" id="PTHR46572">
    <property type="entry name" value="RHO1 GDP-GTP EXCHANGE PROTEIN 1-RELATED"/>
    <property type="match status" value="1"/>
</dbReference>
<feature type="region of interest" description="Disordered" evidence="2">
    <location>
        <begin position="171"/>
        <end position="207"/>
    </location>
</feature>
<dbReference type="GO" id="GO:0005085">
    <property type="term" value="F:guanyl-nucleotide exchange factor activity"/>
    <property type="evidence" value="ECO:0007669"/>
    <property type="project" value="UniProtKB-KW"/>
</dbReference>
<feature type="compositionally biased region" description="Basic and acidic residues" evidence="2">
    <location>
        <begin position="178"/>
        <end position="200"/>
    </location>
</feature>
<dbReference type="Pfam" id="PF23582">
    <property type="entry name" value="WHD_RGF3"/>
    <property type="match status" value="1"/>
</dbReference>
<dbReference type="GeneID" id="80920173"/>
<feature type="domain" description="CNH" evidence="5">
    <location>
        <begin position="937"/>
        <end position="1278"/>
    </location>
</feature>
<dbReference type="PROSITE" id="PS50003">
    <property type="entry name" value="PH_DOMAIN"/>
    <property type="match status" value="1"/>
</dbReference>
<dbReference type="SUPFAM" id="SSF48065">
    <property type="entry name" value="DBL homology domain (DH-domain)"/>
    <property type="match status" value="1"/>
</dbReference>
<name>A0AA35IT69_SACMI</name>
<dbReference type="EMBL" id="OX365768">
    <property type="protein sequence ID" value="CAI4035319.1"/>
    <property type="molecule type" value="Genomic_DNA"/>
</dbReference>